<dbReference type="Pfam" id="PF00248">
    <property type="entry name" value="Aldo_ket_red"/>
    <property type="match status" value="1"/>
</dbReference>
<dbReference type="RefSeq" id="WP_344903543.1">
    <property type="nucleotide sequence ID" value="NZ_BAABAS010000020.1"/>
</dbReference>
<dbReference type="InterPro" id="IPR036812">
    <property type="entry name" value="NAD(P)_OxRdtase_dom_sf"/>
</dbReference>
<dbReference type="InterPro" id="IPR020471">
    <property type="entry name" value="AKR"/>
</dbReference>
<dbReference type="PANTHER" id="PTHR43625">
    <property type="entry name" value="AFLATOXIN B1 ALDEHYDE REDUCTASE"/>
    <property type="match status" value="1"/>
</dbReference>
<dbReference type="Proteomes" id="UP001501710">
    <property type="component" value="Unassembled WGS sequence"/>
</dbReference>
<keyword evidence="4" id="KW-1185">Reference proteome</keyword>
<reference evidence="4" key="1">
    <citation type="journal article" date="2019" name="Int. J. Syst. Evol. Microbiol.">
        <title>The Global Catalogue of Microorganisms (GCM) 10K type strain sequencing project: providing services to taxonomists for standard genome sequencing and annotation.</title>
        <authorList>
            <consortium name="The Broad Institute Genomics Platform"/>
            <consortium name="The Broad Institute Genome Sequencing Center for Infectious Disease"/>
            <person name="Wu L."/>
            <person name="Ma J."/>
        </authorList>
    </citation>
    <scope>NUCLEOTIDE SEQUENCE [LARGE SCALE GENOMIC DNA]</scope>
    <source>
        <strain evidence="4">JCM 17440</strain>
    </source>
</reference>
<dbReference type="SUPFAM" id="SSF51430">
    <property type="entry name" value="NAD(P)-linked oxidoreductase"/>
    <property type="match status" value="1"/>
</dbReference>
<dbReference type="Gene3D" id="3.20.20.100">
    <property type="entry name" value="NADP-dependent oxidoreductase domain"/>
    <property type="match status" value="1"/>
</dbReference>
<gene>
    <name evidence="3" type="ORF">GCM10022254_58410</name>
</gene>
<dbReference type="PRINTS" id="PR00069">
    <property type="entry name" value="ALDKETRDTASE"/>
</dbReference>
<keyword evidence="1" id="KW-0560">Oxidoreductase</keyword>
<comment type="caution">
    <text evidence="3">The sequence shown here is derived from an EMBL/GenBank/DDBJ whole genome shotgun (WGS) entry which is preliminary data.</text>
</comment>
<proteinExistence type="predicted"/>
<dbReference type="CDD" id="cd19088">
    <property type="entry name" value="AKR_AKR13B1"/>
    <property type="match status" value="1"/>
</dbReference>
<protein>
    <submittedName>
        <fullName evidence="3">Aldo/keto reductase</fullName>
    </submittedName>
</protein>
<evidence type="ECO:0000256" key="1">
    <source>
        <dbReference type="ARBA" id="ARBA00023002"/>
    </source>
</evidence>
<dbReference type="PANTHER" id="PTHR43625:SF40">
    <property type="entry name" value="ALDO-KETO REDUCTASE YAKC [NADP(+)]"/>
    <property type="match status" value="1"/>
</dbReference>
<organism evidence="3 4">
    <name type="scientific">Actinomadura meridiana</name>
    <dbReference type="NCBI Taxonomy" id="559626"/>
    <lineage>
        <taxon>Bacteria</taxon>
        <taxon>Bacillati</taxon>
        <taxon>Actinomycetota</taxon>
        <taxon>Actinomycetes</taxon>
        <taxon>Streptosporangiales</taxon>
        <taxon>Thermomonosporaceae</taxon>
        <taxon>Actinomadura</taxon>
    </lineage>
</organism>
<name>A0ABP8CHU8_9ACTN</name>
<evidence type="ECO:0000313" key="4">
    <source>
        <dbReference type="Proteomes" id="UP001501710"/>
    </source>
</evidence>
<evidence type="ECO:0000313" key="3">
    <source>
        <dbReference type="EMBL" id="GAA4239220.1"/>
    </source>
</evidence>
<dbReference type="InterPro" id="IPR023210">
    <property type="entry name" value="NADP_OxRdtase_dom"/>
</dbReference>
<accession>A0ABP8CHU8</accession>
<evidence type="ECO:0000259" key="2">
    <source>
        <dbReference type="Pfam" id="PF00248"/>
    </source>
</evidence>
<feature type="domain" description="NADP-dependent oxidoreductase" evidence="2">
    <location>
        <begin position="8"/>
        <end position="270"/>
    </location>
</feature>
<dbReference type="InterPro" id="IPR050791">
    <property type="entry name" value="Aldo-Keto_reductase"/>
</dbReference>
<sequence>MLFSNGRRIGFGSMQLTGPGHWDAPEHPEQVMQVLRDAVDAGVTHIDTADAYGPFTAEKYIRKALHPYPEGLVIATKGGLTRQGPNRWTPCGRPEYLRQCVEMSLRRLQVERIDLYYLHRIDPAVSLEDQLGVLRDMQAEGKVRHIGLSKVTLEQLRTASELIDVAAVQNKYNVTDRASEDVLRHCEMTGISFVPYASLAAGALTTPDALGQIAQDYGATPAQLALAWLLHRSPVITPIPGTSCSARLRENLAAQQISLTREDRTIIESATIKAEQTGRGRG</sequence>
<dbReference type="EMBL" id="BAABAS010000020">
    <property type="protein sequence ID" value="GAA4239220.1"/>
    <property type="molecule type" value="Genomic_DNA"/>
</dbReference>